<gene>
    <name evidence="1" type="ORF">L6452_04130</name>
</gene>
<organism evidence="1 2">
    <name type="scientific">Arctium lappa</name>
    <name type="common">Greater burdock</name>
    <name type="synonym">Lappa major</name>
    <dbReference type="NCBI Taxonomy" id="4217"/>
    <lineage>
        <taxon>Eukaryota</taxon>
        <taxon>Viridiplantae</taxon>
        <taxon>Streptophyta</taxon>
        <taxon>Embryophyta</taxon>
        <taxon>Tracheophyta</taxon>
        <taxon>Spermatophyta</taxon>
        <taxon>Magnoliopsida</taxon>
        <taxon>eudicotyledons</taxon>
        <taxon>Gunneridae</taxon>
        <taxon>Pentapetalae</taxon>
        <taxon>asterids</taxon>
        <taxon>campanulids</taxon>
        <taxon>Asterales</taxon>
        <taxon>Asteraceae</taxon>
        <taxon>Carduoideae</taxon>
        <taxon>Cardueae</taxon>
        <taxon>Arctiinae</taxon>
        <taxon>Arctium</taxon>
    </lineage>
</organism>
<sequence length="271" mass="30084">MVISAYPQSVHTFVSRVHHRLYAFGLSIKRHWVAQGHLVHECLVFLSSRISRTLACWGDDDLFSSSRVKCSRFQSGSSNAGSSTSCVSSWFNCSALPTNLGDLLILCCNDAATIEGQPLNFVGPRRDSFEQSMSECRSTRQVLFNCDFNTPQLEDYKISTTTPIFDRLALPSYDIESVLKGASFLNLTNDQILCFAPHLDSAFILSFIVFHDLLCLLSDANSVGLTSVIGMIRLSSLGSSIKCHEYTTTCMLLPCPLRGIRWLDVPEFMGV</sequence>
<name>A0ACB9FNT2_ARCLA</name>
<proteinExistence type="predicted"/>
<comment type="caution">
    <text evidence="1">The sequence shown here is derived from an EMBL/GenBank/DDBJ whole genome shotgun (WGS) entry which is preliminary data.</text>
</comment>
<protein>
    <submittedName>
        <fullName evidence="1">Uncharacterized protein</fullName>
    </submittedName>
</protein>
<accession>A0ACB9FNT2</accession>
<reference evidence="2" key="1">
    <citation type="journal article" date="2022" name="Mol. Ecol. Resour.">
        <title>The genomes of chicory, endive, great burdock and yacon provide insights into Asteraceae palaeo-polyploidization history and plant inulin production.</title>
        <authorList>
            <person name="Fan W."/>
            <person name="Wang S."/>
            <person name="Wang H."/>
            <person name="Wang A."/>
            <person name="Jiang F."/>
            <person name="Liu H."/>
            <person name="Zhao H."/>
            <person name="Xu D."/>
            <person name="Zhang Y."/>
        </authorList>
    </citation>
    <scope>NUCLEOTIDE SEQUENCE [LARGE SCALE GENOMIC DNA]</scope>
    <source>
        <strain evidence="2">cv. Niubang</strain>
    </source>
</reference>
<keyword evidence="2" id="KW-1185">Reference proteome</keyword>
<evidence type="ECO:0000313" key="1">
    <source>
        <dbReference type="EMBL" id="KAI3772934.1"/>
    </source>
</evidence>
<dbReference type="EMBL" id="CM042047">
    <property type="protein sequence ID" value="KAI3772934.1"/>
    <property type="molecule type" value="Genomic_DNA"/>
</dbReference>
<evidence type="ECO:0000313" key="2">
    <source>
        <dbReference type="Proteomes" id="UP001055879"/>
    </source>
</evidence>
<reference evidence="1 2" key="2">
    <citation type="journal article" date="2022" name="Mol. Ecol. Resour.">
        <title>The genomes of chicory, endive, great burdock and yacon provide insights into Asteraceae paleo-polyploidization history and plant inulin production.</title>
        <authorList>
            <person name="Fan W."/>
            <person name="Wang S."/>
            <person name="Wang H."/>
            <person name="Wang A."/>
            <person name="Jiang F."/>
            <person name="Liu H."/>
            <person name="Zhao H."/>
            <person name="Xu D."/>
            <person name="Zhang Y."/>
        </authorList>
    </citation>
    <scope>NUCLEOTIDE SEQUENCE [LARGE SCALE GENOMIC DNA]</scope>
    <source>
        <strain evidence="2">cv. Niubang</strain>
    </source>
</reference>
<dbReference type="Proteomes" id="UP001055879">
    <property type="component" value="Linkage Group LG01"/>
</dbReference>